<name>A0A448X9E5_9PLAT</name>
<proteinExistence type="predicted"/>
<sequence>MVGFHLVHVGQLEFHGAAVGQIRSGSVGKVGSGRKGWAQAQLGVGGEGQEWGIQSLWGVGEEWNGHKSSTVHWPSHNSIIRLNQPLTSQKVATTPCCLNLCSYLTISCSHIAPSSVSK</sequence>
<evidence type="ECO:0000313" key="1">
    <source>
        <dbReference type="EMBL" id="VEL31480.1"/>
    </source>
</evidence>
<gene>
    <name evidence="1" type="ORF">PXEA_LOCUS24920</name>
</gene>
<dbReference type="EMBL" id="CAAALY010122860">
    <property type="protein sequence ID" value="VEL31480.1"/>
    <property type="molecule type" value="Genomic_DNA"/>
</dbReference>
<protein>
    <submittedName>
        <fullName evidence="1">Uncharacterized protein</fullName>
    </submittedName>
</protein>
<organism evidence="1 2">
    <name type="scientific">Protopolystoma xenopodis</name>
    <dbReference type="NCBI Taxonomy" id="117903"/>
    <lineage>
        <taxon>Eukaryota</taxon>
        <taxon>Metazoa</taxon>
        <taxon>Spiralia</taxon>
        <taxon>Lophotrochozoa</taxon>
        <taxon>Platyhelminthes</taxon>
        <taxon>Monogenea</taxon>
        <taxon>Polyopisthocotylea</taxon>
        <taxon>Polystomatidea</taxon>
        <taxon>Polystomatidae</taxon>
        <taxon>Protopolystoma</taxon>
    </lineage>
</organism>
<accession>A0A448X9E5</accession>
<keyword evidence="2" id="KW-1185">Reference proteome</keyword>
<reference evidence="1" key="1">
    <citation type="submission" date="2018-11" db="EMBL/GenBank/DDBJ databases">
        <authorList>
            <consortium name="Pathogen Informatics"/>
        </authorList>
    </citation>
    <scope>NUCLEOTIDE SEQUENCE</scope>
</reference>
<dbReference type="Proteomes" id="UP000784294">
    <property type="component" value="Unassembled WGS sequence"/>
</dbReference>
<evidence type="ECO:0000313" key="2">
    <source>
        <dbReference type="Proteomes" id="UP000784294"/>
    </source>
</evidence>
<dbReference type="AlphaFoldDB" id="A0A448X9E5"/>
<comment type="caution">
    <text evidence="1">The sequence shown here is derived from an EMBL/GenBank/DDBJ whole genome shotgun (WGS) entry which is preliminary data.</text>
</comment>